<keyword evidence="1" id="KW-0472">Membrane</keyword>
<dbReference type="AlphaFoldDB" id="A0AAD5XAU0"/>
<proteinExistence type="predicted"/>
<reference evidence="2" key="1">
    <citation type="submission" date="2020-05" db="EMBL/GenBank/DDBJ databases">
        <title>Phylogenomic resolution of chytrid fungi.</title>
        <authorList>
            <person name="Stajich J.E."/>
            <person name="Amses K."/>
            <person name="Simmons R."/>
            <person name="Seto K."/>
            <person name="Myers J."/>
            <person name="Bonds A."/>
            <person name="Quandt C.A."/>
            <person name="Barry K."/>
            <person name="Liu P."/>
            <person name="Grigoriev I."/>
            <person name="Longcore J.E."/>
            <person name="James T.Y."/>
        </authorList>
    </citation>
    <scope>NUCLEOTIDE SEQUENCE</scope>
    <source>
        <strain evidence="2">JEL0513</strain>
    </source>
</reference>
<protein>
    <recommendedName>
        <fullName evidence="4">Exostosin GT47 domain-containing protein</fullName>
    </recommendedName>
</protein>
<evidence type="ECO:0000313" key="3">
    <source>
        <dbReference type="Proteomes" id="UP001211907"/>
    </source>
</evidence>
<feature type="non-terminal residue" evidence="2">
    <location>
        <position position="449"/>
    </location>
</feature>
<dbReference type="Proteomes" id="UP001211907">
    <property type="component" value="Unassembled WGS sequence"/>
</dbReference>
<dbReference type="PROSITE" id="PS51257">
    <property type="entry name" value="PROKAR_LIPOPROTEIN"/>
    <property type="match status" value="1"/>
</dbReference>
<dbReference type="GO" id="GO:0005794">
    <property type="term" value="C:Golgi apparatus"/>
    <property type="evidence" value="ECO:0007669"/>
    <property type="project" value="TreeGrafter"/>
</dbReference>
<keyword evidence="1" id="KW-0812">Transmembrane</keyword>
<dbReference type="EMBL" id="JADGJH010003808">
    <property type="protein sequence ID" value="KAJ3088685.1"/>
    <property type="molecule type" value="Genomic_DNA"/>
</dbReference>
<evidence type="ECO:0008006" key="4">
    <source>
        <dbReference type="Google" id="ProtNLM"/>
    </source>
</evidence>
<evidence type="ECO:0000256" key="1">
    <source>
        <dbReference type="SAM" id="Phobius"/>
    </source>
</evidence>
<feature type="transmembrane region" description="Helical" evidence="1">
    <location>
        <begin position="24"/>
        <end position="47"/>
    </location>
</feature>
<name>A0AAD5XAU0_9FUNG</name>
<dbReference type="PANTHER" id="PTHR15576">
    <property type="entry name" value="RIBITOL-5-PHOSPHATE XYLOSYLTRANSFERASE 1"/>
    <property type="match status" value="1"/>
</dbReference>
<dbReference type="InterPro" id="IPR055286">
    <property type="entry name" value="RXYLT1-like"/>
</dbReference>
<dbReference type="GO" id="GO:0120053">
    <property type="term" value="F:ribitol beta-1,4-xylosyltransferase activity"/>
    <property type="evidence" value="ECO:0007669"/>
    <property type="project" value="InterPro"/>
</dbReference>
<dbReference type="GO" id="GO:0035269">
    <property type="term" value="P:protein O-linked glycosylation via mannose"/>
    <property type="evidence" value="ECO:0007669"/>
    <property type="project" value="InterPro"/>
</dbReference>
<sequence>MKENQPRQPREVPRAKLAAPSRTFLGTLIGLLACLGIYISVVTIVLVSDASRYYGRLINRFFQKDRAFKNQIIGAPYDGFFAAYSESRKDIPVSAILADQLNTNPTFSAELDHLVSKQQYFILFEHCNQTDSGSLLIHTSLRTRIREYAKSIASRGGNLADTAGEFLVWREFLESFNSVVSKSRGSTLFTCESFWIDKHDATSTASANNSIDLHNFSRFTVDDRISADTIRLTADYYFGRMPLPDLMKESLSAGLIVEITPQNVGELLFRNGYILVSGDGLSQWNGQRDSMQAAYELGVGLKNGLEWNSVNLSQKHERYVLVSFKIESNPNIRKPVHNLFCNNPSHPMANITNCNFGKVNQTEFYSKVVANSRFVISPHGKGLDCYRTYEALFMNVIPVVVKSSLDSIYSGLPVLILDRWEDLTVQLMEETEISFSKRRWDFRKLYTEY</sequence>
<dbReference type="PANTHER" id="PTHR15576:SF1">
    <property type="entry name" value="RIBITOL-5-PHOSPHATE XYLOSYLTRANSFERASE 1"/>
    <property type="match status" value="1"/>
</dbReference>
<evidence type="ECO:0000313" key="2">
    <source>
        <dbReference type="EMBL" id="KAJ3088685.1"/>
    </source>
</evidence>
<keyword evidence="1" id="KW-1133">Transmembrane helix</keyword>
<keyword evidence="3" id="KW-1185">Reference proteome</keyword>
<organism evidence="2 3">
    <name type="scientific">Physocladia obscura</name>
    <dbReference type="NCBI Taxonomy" id="109957"/>
    <lineage>
        <taxon>Eukaryota</taxon>
        <taxon>Fungi</taxon>
        <taxon>Fungi incertae sedis</taxon>
        <taxon>Chytridiomycota</taxon>
        <taxon>Chytridiomycota incertae sedis</taxon>
        <taxon>Chytridiomycetes</taxon>
        <taxon>Chytridiales</taxon>
        <taxon>Chytriomycetaceae</taxon>
        <taxon>Physocladia</taxon>
    </lineage>
</organism>
<gene>
    <name evidence="2" type="ORF">HK100_007973</name>
</gene>
<accession>A0AAD5XAU0</accession>
<comment type="caution">
    <text evidence="2">The sequence shown here is derived from an EMBL/GenBank/DDBJ whole genome shotgun (WGS) entry which is preliminary data.</text>
</comment>